<protein>
    <submittedName>
        <fullName evidence="2">Uncharacterized protein</fullName>
    </submittedName>
</protein>
<sequence length="197" mass="22142">MNGEIQNNSTKKAMVLENIKGILKKKQTWILIGTILGIFIAKSLFFSSGSGLTHKEFEDELKSMSDGKISIVDSEVIPDKDGESIYKAKWNGINIVIKIDKHEKMVLPYIVMSQPKYMLNEISIGQYQELITNLSRLADPKLSDSDSEHLITNDLNFNVVVMSGQEHSTSKHGISYSLAELDSNNTYSFIVQPEKKE</sequence>
<accession>A0A2C1LN88</accession>
<dbReference type="EMBL" id="NUMG01000027">
    <property type="protein sequence ID" value="PGT99409.1"/>
    <property type="molecule type" value="Genomic_DNA"/>
</dbReference>
<evidence type="ECO:0000313" key="3">
    <source>
        <dbReference type="Proteomes" id="UP000225766"/>
    </source>
</evidence>
<proteinExistence type="predicted"/>
<evidence type="ECO:0000256" key="1">
    <source>
        <dbReference type="SAM" id="Phobius"/>
    </source>
</evidence>
<gene>
    <name evidence="2" type="ORF">COD19_18980</name>
</gene>
<organism evidence="2 3">
    <name type="scientific">Bacillus cereus</name>
    <dbReference type="NCBI Taxonomy" id="1396"/>
    <lineage>
        <taxon>Bacteria</taxon>
        <taxon>Bacillati</taxon>
        <taxon>Bacillota</taxon>
        <taxon>Bacilli</taxon>
        <taxon>Bacillales</taxon>
        <taxon>Bacillaceae</taxon>
        <taxon>Bacillus</taxon>
        <taxon>Bacillus cereus group</taxon>
    </lineage>
</organism>
<name>A0A2C1LN88_BACCE</name>
<feature type="transmembrane region" description="Helical" evidence="1">
    <location>
        <begin position="28"/>
        <end position="46"/>
    </location>
</feature>
<evidence type="ECO:0000313" key="2">
    <source>
        <dbReference type="EMBL" id="PGT99409.1"/>
    </source>
</evidence>
<dbReference type="Proteomes" id="UP000225766">
    <property type="component" value="Unassembled WGS sequence"/>
</dbReference>
<comment type="caution">
    <text evidence="2">The sequence shown here is derived from an EMBL/GenBank/DDBJ whole genome shotgun (WGS) entry which is preliminary data.</text>
</comment>
<reference evidence="2 3" key="1">
    <citation type="submission" date="2017-09" db="EMBL/GenBank/DDBJ databases">
        <title>Large-scale bioinformatics analysis of Bacillus genomes uncovers conserved roles of natural products in bacterial physiology.</title>
        <authorList>
            <consortium name="Agbiome Team Llc"/>
            <person name="Bleich R.M."/>
            <person name="Grubbs K.J."/>
            <person name="Santa Maria K.C."/>
            <person name="Allen S.E."/>
            <person name="Farag S."/>
            <person name="Shank E.A."/>
            <person name="Bowers A."/>
        </authorList>
    </citation>
    <scope>NUCLEOTIDE SEQUENCE [LARGE SCALE GENOMIC DNA]</scope>
    <source>
        <strain evidence="2 3">AFS040105</strain>
    </source>
</reference>
<keyword evidence="1" id="KW-0812">Transmembrane</keyword>
<keyword evidence="1" id="KW-1133">Transmembrane helix</keyword>
<dbReference type="AlphaFoldDB" id="A0A2C1LN88"/>
<dbReference type="RefSeq" id="WP_098882891.1">
    <property type="nucleotide sequence ID" value="NZ_NUMG01000027.1"/>
</dbReference>
<keyword evidence="1" id="KW-0472">Membrane</keyword>